<protein>
    <submittedName>
        <fullName evidence="4">Voltage-gated potassium channel</fullName>
    </submittedName>
</protein>
<comment type="subcellular location">
    <subcellularLocation>
        <location evidence="1">Cell membrane</location>
        <topology evidence="1">Multi-pass membrane protein</topology>
    </subcellularLocation>
</comment>
<keyword evidence="4" id="KW-0406">Ion transport</keyword>
<dbReference type="Pfam" id="PF02254">
    <property type="entry name" value="TrkA_N"/>
    <property type="match status" value="1"/>
</dbReference>
<dbReference type="InterPro" id="IPR013099">
    <property type="entry name" value="K_chnl_dom"/>
</dbReference>
<evidence type="ECO:0000259" key="3">
    <source>
        <dbReference type="PROSITE" id="PS51201"/>
    </source>
</evidence>
<dbReference type="SUPFAM" id="SSF51735">
    <property type="entry name" value="NAD(P)-binding Rossmann-fold domains"/>
    <property type="match status" value="1"/>
</dbReference>
<gene>
    <name evidence="4" type="ORF">SAMN05421736_11493</name>
</gene>
<dbReference type="GO" id="GO:0005886">
    <property type="term" value="C:plasma membrane"/>
    <property type="evidence" value="ECO:0007669"/>
    <property type="project" value="UniProtKB-SubCell"/>
</dbReference>
<evidence type="ECO:0000256" key="1">
    <source>
        <dbReference type="ARBA" id="ARBA00004651"/>
    </source>
</evidence>
<evidence type="ECO:0000256" key="2">
    <source>
        <dbReference type="SAM" id="Phobius"/>
    </source>
</evidence>
<evidence type="ECO:0000313" key="4">
    <source>
        <dbReference type="EMBL" id="SDZ49029.1"/>
    </source>
</evidence>
<feature type="transmembrane region" description="Helical" evidence="2">
    <location>
        <begin position="74"/>
        <end position="95"/>
    </location>
</feature>
<organism evidence="4 5">
    <name type="scientific">Evansella caseinilytica</name>
    <dbReference type="NCBI Taxonomy" id="1503961"/>
    <lineage>
        <taxon>Bacteria</taxon>
        <taxon>Bacillati</taxon>
        <taxon>Bacillota</taxon>
        <taxon>Bacilli</taxon>
        <taxon>Bacillales</taxon>
        <taxon>Bacillaceae</taxon>
        <taxon>Evansella</taxon>
    </lineage>
</organism>
<dbReference type="InterPro" id="IPR003148">
    <property type="entry name" value="RCK_N"/>
</dbReference>
<dbReference type="SUPFAM" id="SSF81324">
    <property type="entry name" value="Voltage-gated potassium channels"/>
    <property type="match status" value="1"/>
</dbReference>
<dbReference type="GO" id="GO:0034220">
    <property type="term" value="P:monoatomic ion transmembrane transport"/>
    <property type="evidence" value="ECO:0007669"/>
    <property type="project" value="UniProtKB-KW"/>
</dbReference>
<evidence type="ECO:0000313" key="5">
    <source>
        <dbReference type="Proteomes" id="UP000198935"/>
    </source>
</evidence>
<dbReference type="Gene3D" id="3.40.50.720">
    <property type="entry name" value="NAD(P)-binding Rossmann-like Domain"/>
    <property type="match status" value="1"/>
</dbReference>
<accession>A0A1H3TI67</accession>
<dbReference type="GO" id="GO:0006813">
    <property type="term" value="P:potassium ion transport"/>
    <property type="evidence" value="ECO:0007669"/>
    <property type="project" value="InterPro"/>
</dbReference>
<dbReference type="InterPro" id="IPR036291">
    <property type="entry name" value="NAD(P)-bd_dom_sf"/>
</dbReference>
<name>A0A1H3TI67_9BACI</name>
<dbReference type="InterPro" id="IPR050721">
    <property type="entry name" value="Trk_Ktr_HKT_K-transport"/>
</dbReference>
<sequence>MFRLDFIFHPYSKLNTLAKMTGVVLFFALLIGYTIHYLEPEVFPSVFEGVWWAVVTISTVGYGDFVPETTAGKILGMLLIVLGIALFSFFVTNLVSSTIIARHERDSGKLTYQKKEHYIIVGWNERSQLLIRQIHECQPKASIVLVDETLHERTEDFTYTFIKGSATADDTLRRANIGDAHTIIVTANLHTDEKTADANTVLTLLTIKGMKPSIYAIVEMVTQHQIKNADRAGADEIIQSSKYLSRLMLNGMMFHGMTGVISEMLKPGKEEHLQFTPVPHELINESFQKAIEVCQTPDAFLLGIRRKKETMLHPAKGSLLLKGDQLILYKR</sequence>
<keyword evidence="5" id="KW-1185">Reference proteome</keyword>
<keyword evidence="4" id="KW-0407">Ion channel</keyword>
<dbReference type="PANTHER" id="PTHR43833:SF9">
    <property type="entry name" value="POTASSIUM CHANNEL PROTEIN YUGO-RELATED"/>
    <property type="match status" value="1"/>
</dbReference>
<feature type="transmembrane region" description="Helical" evidence="2">
    <location>
        <begin position="20"/>
        <end position="38"/>
    </location>
</feature>
<keyword evidence="2" id="KW-0472">Membrane</keyword>
<dbReference type="AlphaFoldDB" id="A0A1H3TI67"/>
<proteinExistence type="predicted"/>
<dbReference type="Gene3D" id="1.10.287.70">
    <property type="match status" value="1"/>
</dbReference>
<keyword evidence="2" id="KW-1133">Transmembrane helix</keyword>
<dbReference type="Pfam" id="PF07885">
    <property type="entry name" value="Ion_trans_2"/>
    <property type="match status" value="1"/>
</dbReference>
<feature type="domain" description="RCK N-terminal" evidence="3">
    <location>
        <begin position="115"/>
        <end position="238"/>
    </location>
</feature>
<dbReference type="PANTHER" id="PTHR43833">
    <property type="entry name" value="POTASSIUM CHANNEL PROTEIN 2-RELATED-RELATED"/>
    <property type="match status" value="1"/>
</dbReference>
<dbReference type="STRING" id="1503961.SAMN05421736_11493"/>
<reference evidence="5" key="1">
    <citation type="submission" date="2016-10" db="EMBL/GenBank/DDBJ databases">
        <authorList>
            <person name="Varghese N."/>
            <person name="Submissions S."/>
        </authorList>
    </citation>
    <scope>NUCLEOTIDE SEQUENCE [LARGE SCALE GENOMIC DNA]</scope>
    <source>
        <strain evidence="5">SP</strain>
    </source>
</reference>
<dbReference type="EMBL" id="FNPI01000014">
    <property type="protein sequence ID" value="SDZ49029.1"/>
    <property type="molecule type" value="Genomic_DNA"/>
</dbReference>
<dbReference type="OrthoDB" id="9785285at2"/>
<keyword evidence="2" id="KW-0812">Transmembrane</keyword>
<dbReference type="Proteomes" id="UP000198935">
    <property type="component" value="Unassembled WGS sequence"/>
</dbReference>
<dbReference type="PROSITE" id="PS51201">
    <property type="entry name" value="RCK_N"/>
    <property type="match status" value="1"/>
</dbReference>
<keyword evidence="4" id="KW-0813">Transport</keyword>